<dbReference type="RefSeq" id="WP_011201291.1">
    <property type="nucleotide sequence ID" value="NC_006300.1"/>
</dbReference>
<dbReference type="PANTHER" id="PTHR33452">
    <property type="entry name" value="OXIDOREDUCTASE CATD-RELATED"/>
    <property type="match status" value="1"/>
</dbReference>
<organism evidence="8 9">
    <name type="scientific">Mannheimia succiniciproducens (strain KCTC 0769BP / MBEL55E)</name>
    <dbReference type="NCBI Taxonomy" id="221988"/>
    <lineage>
        <taxon>Bacteria</taxon>
        <taxon>Pseudomonadati</taxon>
        <taxon>Pseudomonadota</taxon>
        <taxon>Gammaproteobacteria</taxon>
        <taxon>Pasteurellales</taxon>
        <taxon>Pasteurellaceae</taxon>
        <taxon>Basfia</taxon>
    </lineage>
</organism>
<evidence type="ECO:0000256" key="4">
    <source>
        <dbReference type="ARBA" id="ARBA00022692"/>
    </source>
</evidence>
<keyword evidence="3" id="KW-1003">Cell membrane</keyword>
<name>Q65QL6_MANSM</name>
<accession>Q65QL6</accession>
<comment type="similarity">
    <text evidence="2">Belongs to the DoxX family.</text>
</comment>
<sequence length="134" mass="14607">MNPIYKLDNLIKTLATNLSPVILLLTRVIIGYMFLLHGLQKLTGGVELTSLMGVGGIIETLGGIFIILGLFTRFTAFILAGQMAVAYFMFHASAETLFNPVENQGELAVLYSMTYLILMITGAGKISLDAKFNK</sequence>
<dbReference type="GO" id="GO:0005886">
    <property type="term" value="C:plasma membrane"/>
    <property type="evidence" value="ECO:0007669"/>
    <property type="project" value="UniProtKB-SubCell"/>
</dbReference>
<dbReference type="KEGG" id="msu:MS2138"/>
<keyword evidence="9" id="KW-1185">Reference proteome</keyword>
<evidence type="ECO:0000256" key="2">
    <source>
        <dbReference type="ARBA" id="ARBA00006679"/>
    </source>
</evidence>
<proteinExistence type="inferred from homology"/>
<evidence type="ECO:0000313" key="8">
    <source>
        <dbReference type="EMBL" id="AAU38744.1"/>
    </source>
</evidence>
<feature type="transmembrane region" description="Helical" evidence="7">
    <location>
        <begin position="108"/>
        <end position="128"/>
    </location>
</feature>
<feature type="transmembrane region" description="Helical" evidence="7">
    <location>
        <begin position="60"/>
        <end position="88"/>
    </location>
</feature>
<evidence type="ECO:0000256" key="1">
    <source>
        <dbReference type="ARBA" id="ARBA00004651"/>
    </source>
</evidence>
<dbReference type="EMBL" id="AE016827">
    <property type="protein sequence ID" value="AAU38744.1"/>
    <property type="molecule type" value="Genomic_DNA"/>
</dbReference>
<dbReference type="InterPro" id="IPR051907">
    <property type="entry name" value="DoxX-like_oxidoreductase"/>
</dbReference>
<dbReference type="Proteomes" id="UP000000607">
    <property type="component" value="Chromosome"/>
</dbReference>
<keyword evidence="4 7" id="KW-0812">Transmembrane</keyword>
<keyword evidence="5 7" id="KW-1133">Transmembrane helix</keyword>
<dbReference type="HOGENOM" id="CLU_058421_2_1_6"/>
<dbReference type="InterPro" id="IPR032808">
    <property type="entry name" value="DoxX"/>
</dbReference>
<dbReference type="eggNOG" id="COG2259">
    <property type="taxonomic scope" value="Bacteria"/>
</dbReference>
<evidence type="ECO:0000256" key="3">
    <source>
        <dbReference type="ARBA" id="ARBA00022475"/>
    </source>
</evidence>
<protein>
    <recommendedName>
        <fullName evidence="10">DoxX protein</fullName>
    </recommendedName>
</protein>
<evidence type="ECO:0000256" key="7">
    <source>
        <dbReference type="SAM" id="Phobius"/>
    </source>
</evidence>
<dbReference type="PANTHER" id="PTHR33452:SF4">
    <property type="entry name" value="BLL4328 PROTEIN"/>
    <property type="match status" value="1"/>
</dbReference>
<feature type="transmembrane region" description="Helical" evidence="7">
    <location>
        <begin position="20"/>
        <end position="39"/>
    </location>
</feature>
<dbReference type="STRING" id="221988.MS2138"/>
<dbReference type="Pfam" id="PF07681">
    <property type="entry name" value="DoxX"/>
    <property type="match status" value="1"/>
</dbReference>
<reference evidence="8 9" key="1">
    <citation type="journal article" date="2004" name="Nat. Biotechnol.">
        <title>The genome sequence of the capnophilic rumen bacterium Mannheimia succiniciproducens.</title>
        <authorList>
            <person name="Hong S.H."/>
            <person name="Kim J.S."/>
            <person name="Lee S.Y."/>
            <person name="In Y.H."/>
            <person name="Choi S.S."/>
            <person name="Rih J.-K."/>
            <person name="Kim C.H."/>
            <person name="Jeong H."/>
            <person name="Hur C.G."/>
            <person name="Kim J.J."/>
        </authorList>
    </citation>
    <scope>NUCLEOTIDE SEQUENCE [LARGE SCALE GENOMIC DNA]</scope>
    <source>
        <strain evidence="9">KCTC 0769BP / MBEL55E</strain>
    </source>
</reference>
<gene>
    <name evidence="8" type="ordered locus">MS2138</name>
</gene>
<evidence type="ECO:0000313" key="9">
    <source>
        <dbReference type="Proteomes" id="UP000000607"/>
    </source>
</evidence>
<comment type="subcellular location">
    <subcellularLocation>
        <location evidence="1">Cell membrane</location>
        <topology evidence="1">Multi-pass membrane protein</topology>
    </subcellularLocation>
</comment>
<dbReference type="AlphaFoldDB" id="Q65QL6"/>
<evidence type="ECO:0000256" key="5">
    <source>
        <dbReference type="ARBA" id="ARBA00022989"/>
    </source>
</evidence>
<evidence type="ECO:0008006" key="10">
    <source>
        <dbReference type="Google" id="ProtNLM"/>
    </source>
</evidence>
<evidence type="ECO:0000256" key="6">
    <source>
        <dbReference type="ARBA" id="ARBA00023136"/>
    </source>
</evidence>
<dbReference type="OrthoDB" id="346004at2"/>
<keyword evidence="6 7" id="KW-0472">Membrane</keyword>